<dbReference type="Proteomes" id="UP000077857">
    <property type="component" value="Unassembled WGS sequence"/>
</dbReference>
<protein>
    <submittedName>
        <fullName evidence="1">Uncharacterized protein</fullName>
    </submittedName>
</protein>
<organism evidence="1 2">
    <name type="scientific">Methylomonas koyamae</name>
    <dbReference type="NCBI Taxonomy" id="702114"/>
    <lineage>
        <taxon>Bacteria</taxon>
        <taxon>Pseudomonadati</taxon>
        <taxon>Pseudomonadota</taxon>
        <taxon>Gammaproteobacteria</taxon>
        <taxon>Methylococcales</taxon>
        <taxon>Methylococcaceae</taxon>
        <taxon>Methylomonas</taxon>
    </lineage>
</organism>
<sequence length="110" mass="11983">MATEGAFLPWLLVLPMIKVSKLALTTSFCGHSVVAYSSSKPATSSESNPVIDSDTIAPTVNNSFWRWRIVETDPKRPVTLLQTGQSAKARFCKLEGYKAAVGAKLQIAHF</sequence>
<evidence type="ECO:0000313" key="1">
    <source>
        <dbReference type="EMBL" id="OAI14837.1"/>
    </source>
</evidence>
<comment type="caution">
    <text evidence="1">The sequence shown here is derived from an EMBL/GenBank/DDBJ whole genome shotgun (WGS) entry which is preliminary data.</text>
</comment>
<evidence type="ECO:0000313" key="2">
    <source>
        <dbReference type="Proteomes" id="UP000077857"/>
    </source>
</evidence>
<name>A0A177NA55_9GAMM</name>
<dbReference type="AlphaFoldDB" id="A0A177NA55"/>
<accession>A0A177NA55</accession>
<proteinExistence type="predicted"/>
<reference evidence="1 2" key="1">
    <citation type="submission" date="2016-03" db="EMBL/GenBank/DDBJ databases">
        <authorList>
            <person name="Ploux O."/>
        </authorList>
    </citation>
    <scope>NUCLEOTIDE SEQUENCE [LARGE SCALE GENOMIC DNA]</scope>
    <source>
        <strain evidence="1 2">R-45378</strain>
    </source>
</reference>
<dbReference type="EMBL" id="LUUJ01000086">
    <property type="protein sequence ID" value="OAI14837.1"/>
    <property type="molecule type" value="Genomic_DNA"/>
</dbReference>
<gene>
    <name evidence="1" type="ORF">A1507_01140</name>
</gene>